<accession>A0ABX4EIG5</accession>
<proteinExistence type="predicted"/>
<reference evidence="3 4" key="1">
    <citation type="submission" date="2017-08" db="EMBL/GenBank/DDBJ databases">
        <title>Comparative genomics of non-oral Prevotella species.</title>
        <authorList>
            <person name="Accetto T."/>
            <person name="Nograsek B."/>
            <person name="Avgustin G."/>
        </authorList>
    </citation>
    <scope>NUCLEOTIDE SEQUENCE [LARGE SCALE GENOMIC DNA]</scope>
    <source>
        <strain evidence="3 4">TC1-1</strain>
    </source>
</reference>
<dbReference type="EMBL" id="NPJF01000030">
    <property type="protein sequence ID" value="OYP55288.1"/>
    <property type="molecule type" value="Genomic_DNA"/>
</dbReference>
<dbReference type="Gene3D" id="2.60.120.260">
    <property type="entry name" value="Galactose-binding domain-like"/>
    <property type="match status" value="1"/>
</dbReference>
<evidence type="ECO:0008006" key="5">
    <source>
        <dbReference type="Google" id="ProtNLM"/>
    </source>
</evidence>
<evidence type="ECO:0000313" key="3">
    <source>
        <dbReference type="EMBL" id="OYP55288.1"/>
    </source>
</evidence>
<name>A0ABX4EIG5_SEGBR</name>
<protein>
    <recommendedName>
        <fullName evidence="5">MBG domain-containing protein</fullName>
    </recommendedName>
</protein>
<keyword evidence="2" id="KW-1133">Transmembrane helix</keyword>
<gene>
    <name evidence="3" type="ORF">CIK91_07165</name>
</gene>
<evidence type="ECO:0000256" key="1">
    <source>
        <dbReference type="SAM" id="MobiDB-lite"/>
    </source>
</evidence>
<keyword evidence="2" id="KW-0812">Transmembrane</keyword>
<keyword evidence="2" id="KW-0472">Membrane</keyword>
<keyword evidence="4" id="KW-1185">Reference proteome</keyword>
<evidence type="ECO:0000256" key="2">
    <source>
        <dbReference type="SAM" id="Phobius"/>
    </source>
</evidence>
<evidence type="ECO:0000313" key="4">
    <source>
        <dbReference type="Proteomes" id="UP000216189"/>
    </source>
</evidence>
<dbReference type="Pfam" id="PF18889">
    <property type="entry name" value="Beta_helix_3"/>
    <property type="match status" value="3"/>
</dbReference>
<organism evidence="3 4">
    <name type="scientific">Segatella bryantii</name>
    <name type="common">Prevotella bryantii</name>
    <dbReference type="NCBI Taxonomy" id="77095"/>
    <lineage>
        <taxon>Bacteria</taxon>
        <taxon>Pseudomonadati</taxon>
        <taxon>Bacteroidota</taxon>
        <taxon>Bacteroidia</taxon>
        <taxon>Bacteroidales</taxon>
        <taxon>Prevotellaceae</taxon>
        <taxon>Segatella</taxon>
    </lineage>
</organism>
<feature type="transmembrane region" description="Helical" evidence="2">
    <location>
        <begin position="38"/>
        <end position="55"/>
    </location>
</feature>
<feature type="region of interest" description="Disordered" evidence="1">
    <location>
        <begin position="96"/>
        <end position="124"/>
    </location>
</feature>
<sequence length="1039" mass="110872">MHHQNIIHFNNLKIVTMTEISIPITAVQNGDKMKISKYLACIVLVLLLTMTQAVWAQTTSTITVGGTDYTLFTGFTATDGNGNNWANLVDGNTSTDWMAEKTRNPDPDPDPDAPPAPTGDFAGGTEDPAFVEFHADAPIIPKGYVLTCDDEDAGFWKPVQWALKARLNEGDAWTTIHSSNTTLGAGKTFEIPCSNDGNNKYQYFRFEVYEVGATTIVDLDELQFYGLLPTYTHLTVKAATCTATGIKVDCYRRNSDGKYFTDETGATELAESDVIAPMIPHSGEHHEATDVNIEYWQCSMCGKYFSDEGYTTEITEEQTKIYRTITIDGSISNLVTSDFSQALAGETIPLYVSDLIDASTLKVNNGAVELTAMTDIQYTFTMPAADVTVTAEVAQSNADGDNLTGSIRHTVTIPHGASITLNDATISGSIVCEGSATITLVGTNSVSGATNTAGIRIGGSGTTLTIRGDGSLTANGGAMSAGIGLSRAWDPDDNVIGGDIVIEGGNIIANGGGQWGAGIGTGVIYGNGSAKTARIGNITIKGGTVKATGGTSADGIGTGYTYTQCTNAIGTVTIYDGIDKVDASSIKNSGSIVYKHEENDVTASTSDYFTIIENGNRRIIVQKVTPTIADVPDQTYTGSAITPEPTVIAGSLDLIQGTDYVYSYTNNTNVGTAKVRATFQGDYESLGYVEKEFTIAKATPAVTAPTAVENLIYNSSAQALVNAGYTDFGTLLYSLDGQNYSEDIPTATDAGTYTIYYKVEGSDNWDAVNAATVEVTIVNYAASLAENADNTTDINNIITNYDSKADVTLADRTLYKDGNWNTLCLPFSLSAAQIAANADFAGATLMTMDVTEKNGFNAEDGTLYLCFKSATAIDAGVPYLVKWEKATDYEGNEANYDIINPVFENVTLSNSTAQTLASETAGLETIQMVGTYSPVSVTANDKSILFLGDANTLYYSSTDRQIRSCRAYFSVPYINGHAAAKARSFVLNFGGNETTGILEVSENNDVKDDIWYSLDGVRLNGKPTQRGMYINKGKKILIK</sequence>
<dbReference type="Proteomes" id="UP000216189">
    <property type="component" value="Unassembled WGS sequence"/>
</dbReference>
<comment type="caution">
    <text evidence="3">The sequence shown here is derived from an EMBL/GenBank/DDBJ whole genome shotgun (WGS) entry which is preliminary data.</text>
</comment>